<feature type="region of interest" description="Disordered" evidence="1">
    <location>
        <begin position="28"/>
        <end position="59"/>
    </location>
</feature>
<dbReference type="RefSeq" id="XP_018702754.1">
    <property type="nucleotide sequence ID" value="XM_018850266.1"/>
</dbReference>
<feature type="region of interest" description="Disordered" evidence="1">
    <location>
        <begin position="74"/>
        <end position="99"/>
    </location>
</feature>
<organism evidence="2 3">
    <name type="scientific">Cordyceps fumosorosea (strain ARSEF 2679)</name>
    <name type="common">Isaria fumosorosea</name>
    <dbReference type="NCBI Taxonomy" id="1081104"/>
    <lineage>
        <taxon>Eukaryota</taxon>
        <taxon>Fungi</taxon>
        <taxon>Dikarya</taxon>
        <taxon>Ascomycota</taxon>
        <taxon>Pezizomycotina</taxon>
        <taxon>Sordariomycetes</taxon>
        <taxon>Hypocreomycetidae</taxon>
        <taxon>Hypocreales</taxon>
        <taxon>Cordycipitaceae</taxon>
        <taxon>Cordyceps</taxon>
    </lineage>
</organism>
<evidence type="ECO:0000256" key="1">
    <source>
        <dbReference type="SAM" id="MobiDB-lite"/>
    </source>
</evidence>
<dbReference type="STRING" id="1081104.A0A167RS06"/>
<dbReference type="OrthoDB" id="66964at2759"/>
<proteinExistence type="predicted"/>
<comment type="caution">
    <text evidence="2">The sequence shown here is derived from an EMBL/GenBank/DDBJ whole genome shotgun (WGS) entry which is preliminary data.</text>
</comment>
<evidence type="ECO:0000313" key="3">
    <source>
        <dbReference type="Proteomes" id="UP000076744"/>
    </source>
</evidence>
<dbReference type="EMBL" id="AZHB01000017">
    <property type="protein sequence ID" value="OAA58879.1"/>
    <property type="molecule type" value="Genomic_DNA"/>
</dbReference>
<feature type="compositionally biased region" description="Basic and acidic residues" evidence="1">
    <location>
        <begin position="33"/>
        <end position="46"/>
    </location>
</feature>
<protein>
    <submittedName>
        <fullName evidence="2">Uncharacterized protein</fullName>
    </submittedName>
</protein>
<dbReference type="GeneID" id="30022954"/>
<accession>A0A167RS06</accession>
<sequence length="304" mass="33254">MFPPVDDHVLENNPDFARLYRTLTTSILNPDGTSRRSKESKENEAIRKRRHKQHTDQHRLQAAKQHLLERAIATASPADQSRRVPGSRAPSGSHDPTHADHAESLVDLLLALPPLLDTTSPIPPDSAALLLRSKPLSDLATLAPSLAALVSSHLHAAALDLTLLTHHPASPSTAPRHIPALEHDYASLRDRLASSRATLLSARLRAAAALTRLLHVHAETLAQLSPEAAAALRAYGAHLRDAKVRGAERVRNLQRELREYGVDADDGGGSAKERMMREMAKAHEEIGRQVDEVTLDLERLHTGQ</sequence>
<keyword evidence="3" id="KW-1185">Reference proteome</keyword>
<name>A0A167RS06_CORFA</name>
<evidence type="ECO:0000313" key="2">
    <source>
        <dbReference type="EMBL" id="OAA58879.1"/>
    </source>
</evidence>
<gene>
    <name evidence="2" type="ORF">ISF_06662</name>
</gene>
<reference evidence="2 3" key="1">
    <citation type="journal article" date="2016" name="Genome Biol. Evol.">
        <title>Divergent and convergent evolution of fungal pathogenicity.</title>
        <authorList>
            <person name="Shang Y."/>
            <person name="Xiao G."/>
            <person name="Zheng P."/>
            <person name="Cen K."/>
            <person name="Zhan S."/>
            <person name="Wang C."/>
        </authorList>
    </citation>
    <scope>NUCLEOTIDE SEQUENCE [LARGE SCALE GENOMIC DNA]</scope>
    <source>
        <strain evidence="2 3">ARSEF 2679</strain>
    </source>
</reference>
<dbReference type="AlphaFoldDB" id="A0A167RS06"/>
<dbReference type="Proteomes" id="UP000076744">
    <property type="component" value="Unassembled WGS sequence"/>
</dbReference>